<evidence type="ECO:0000256" key="2">
    <source>
        <dbReference type="ARBA" id="ARBA00022771"/>
    </source>
</evidence>
<organism evidence="8">
    <name type="scientific">Amphimedon queenslandica</name>
    <name type="common">Sponge</name>
    <dbReference type="NCBI Taxonomy" id="400682"/>
    <lineage>
        <taxon>Eukaryota</taxon>
        <taxon>Metazoa</taxon>
        <taxon>Porifera</taxon>
        <taxon>Demospongiae</taxon>
        <taxon>Heteroscleromorpha</taxon>
        <taxon>Haplosclerida</taxon>
        <taxon>Niphatidae</taxon>
        <taxon>Amphimedon</taxon>
    </lineage>
</organism>
<proteinExistence type="predicted"/>
<name>A0A1X7UQY1_AMPQE</name>
<keyword evidence="4 5" id="KW-0238">DNA-binding</keyword>
<dbReference type="PROSITE" id="PS50950">
    <property type="entry name" value="ZF_THAP"/>
    <property type="match status" value="1"/>
</dbReference>
<feature type="compositionally biased region" description="Acidic residues" evidence="6">
    <location>
        <begin position="200"/>
        <end position="221"/>
    </location>
</feature>
<dbReference type="EnsemblMetazoa" id="Aqu2.1.30173_001">
    <property type="protein sequence ID" value="Aqu2.1.30173_001"/>
    <property type="gene ID" value="Aqu2.1.30173"/>
</dbReference>
<evidence type="ECO:0000256" key="6">
    <source>
        <dbReference type="SAM" id="MobiDB-lite"/>
    </source>
</evidence>
<dbReference type="InParanoid" id="A0A1X7UQY1"/>
<evidence type="ECO:0000256" key="1">
    <source>
        <dbReference type="ARBA" id="ARBA00022723"/>
    </source>
</evidence>
<keyword evidence="1" id="KW-0479">Metal-binding</keyword>
<dbReference type="PANTHER" id="PTHR46600">
    <property type="entry name" value="THAP DOMAIN-CONTAINING"/>
    <property type="match status" value="1"/>
</dbReference>
<evidence type="ECO:0000313" key="8">
    <source>
        <dbReference type="EnsemblMetazoa" id="Aqu2.1.30173_001"/>
    </source>
</evidence>
<keyword evidence="3" id="KW-0862">Zinc</keyword>
<sequence>MPYCCAVNCNNRSKKGLGISFFCFSTDPAKRERWIAAIKRDNWSPSEYSRVCSRHFVTGKKLIFDDRAVIKDINIGKHSNDPRHVDYAPSIFHYNARADTEDHGATSMDRYHRAVKRARNAAVPMTNGQCSDRVTRNASTNQSQQSDTVVNDVCDSPICDIDFGEMSSEEDNIVAGVETNRDSGSELGDIPDEDKSTLSESEDEFEEHEWFDDSFNDEDSNDERFDGDTSDNDGQLPVAEIEQNQDNHIVSLEKDLAESEYEICSLQDLFIATG</sequence>
<feature type="region of interest" description="Disordered" evidence="6">
    <location>
        <begin position="178"/>
        <end position="246"/>
    </location>
</feature>
<dbReference type="SMART" id="SM00980">
    <property type="entry name" value="THAP"/>
    <property type="match status" value="1"/>
</dbReference>
<keyword evidence="2 5" id="KW-0863">Zinc-finger</keyword>
<dbReference type="PANTHER" id="PTHR46600:SF11">
    <property type="entry name" value="THAP DOMAIN-CONTAINING PROTEIN 10"/>
    <property type="match status" value="1"/>
</dbReference>
<reference evidence="8" key="1">
    <citation type="submission" date="2017-05" db="UniProtKB">
        <authorList>
            <consortium name="EnsemblMetazoa"/>
        </authorList>
    </citation>
    <scope>IDENTIFICATION</scope>
</reference>
<protein>
    <recommendedName>
        <fullName evidence="7">THAP-type domain-containing protein</fullName>
    </recommendedName>
</protein>
<evidence type="ECO:0000259" key="7">
    <source>
        <dbReference type="PROSITE" id="PS50950"/>
    </source>
</evidence>
<evidence type="ECO:0000256" key="3">
    <source>
        <dbReference type="ARBA" id="ARBA00022833"/>
    </source>
</evidence>
<dbReference type="InterPro" id="IPR038441">
    <property type="entry name" value="THAP_Znf_sf"/>
</dbReference>
<accession>A0A1X7UQY1</accession>
<dbReference type="OrthoDB" id="6509764at2759"/>
<dbReference type="GO" id="GO:0008270">
    <property type="term" value="F:zinc ion binding"/>
    <property type="evidence" value="ECO:0007669"/>
    <property type="project" value="UniProtKB-KW"/>
</dbReference>
<feature type="region of interest" description="Disordered" evidence="6">
    <location>
        <begin position="126"/>
        <end position="149"/>
    </location>
</feature>
<evidence type="ECO:0000256" key="5">
    <source>
        <dbReference type="PROSITE-ProRule" id="PRU00309"/>
    </source>
</evidence>
<dbReference type="InterPro" id="IPR006612">
    <property type="entry name" value="THAP_Znf"/>
</dbReference>
<evidence type="ECO:0000256" key="4">
    <source>
        <dbReference type="ARBA" id="ARBA00023125"/>
    </source>
</evidence>
<dbReference type="AlphaFoldDB" id="A0A1X7UQY1"/>
<dbReference type="InterPro" id="IPR026516">
    <property type="entry name" value="THAP1/10"/>
</dbReference>
<dbReference type="GO" id="GO:0043565">
    <property type="term" value="F:sequence-specific DNA binding"/>
    <property type="evidence" value="ECO:0007669"/>
    <property type="project" value="InterPro"/>
</dbReference>
<dbReference type="Pfam" id="PF05485">
    <property type="entry name" value="THAP"/>
    <property type="match status" value="1"/>
</dbReference>
<dbReference type="SUPFAM" id="SSF57716">
    <property type="entry name" value="Glucocorticoid receptor-like (DNA-binding domain)"/>
    <property type="match status" value="1"/>
</dbReference>
<feature type="domain" description="THAP-type" evidence="7">
    <location>
        <begin position="1"/>
        <end position="71"/>
    </location>
</feature>
<dbReference type="Gene3D" id="6.20.210.20">
    <property type="entry name" value="THAP domain"/>
    <property type="match status" value="1"/>
</dbReference>